<dbReference type="GeneID" id="54357909"/>
<keyword evidence="1" id="KW-0812">Transmembrane</keyword>
<dbReference type="Proteomes" id="UP000504637">
    <property type="component" value="Unplaced"/>
</dbReference>
<sequence>MGNNQRERGRDSCCDLHAVHGFEVFPDDRSRCNQCGWSDRRFFPKCRVVAYRPVTPVSLQCGTAHRCSDDHDGDNRNNNGGQSATGEGYCWWRRWRRRMRNTIWTGLVCAALTLALTLSLCLSASIPSLCLSPCIQSAHVGVDVIPDPGKLSFAKLNCCRRLLRPDSRRTLGHLCYGTINSIMILSVPNRRSH</sequence>
<name>A0A6J3LZZ5_9PEZI</name>
<reference evidence="3" key="1">
    <citation type="submission" date="2020-01" db="EMBL/GenBank/DDBJ databases">
        <authorList>
            <consortium name="DOE Joint Genome Institute"/>
            <person name="Haridas S."/>
            <person name="Albert R."/>
            <person name="Binder M."/>
            <person name="Bloem J."/>
            <person name="Labutti K."/>
            <person name="Salamov A."/>
            <person name="Andreopoulos B."/>
            <person name="Baker S.E."/>
            <person name="Barry K."/>
            <person name="Bills G."/>
            <person name="Bluhm B.H."/>
            <person name="Cannon C."/>
            <person name="Castanera R."/>
            <person name="Culley D.E."/>
            <person name="Daum C."/>
            <person name="Ezra D."/>
            <person name="Gonzalez J.B."/>
            <person name="Henrissat B."/>
            <person name="Kuo A."/>
            <person name="Liang C."/>
            <person name="Lipzen A."/>
            <person name="Lutzoni F."/>
            <person name="Magnuson J."/>
            <person name="Mondo S."/>
            <person name="Nolan M."/>
            <person name="Ohm R."/>
            <person name="Pangilinan J."/>
            <person name="Park H.-J."/>
            <person name="Ramirez L."/>
            <person name="Alfaro M."/>
            <person name="Sun H."/>
            <person name="Tritt A."/>
            <person name="Yoshinaga Y."/>
            <person name="Zwiers L.-H."/>
            <person name="Turgeon B.G."/>
            <person name="Goodwin S.B."/>
            <person name="Spatafora J.W."/>
            <person name="Crous P.W."/>
            <person name="Grigoriev I.V."/>
        </authorList>
    </citation>
    <scope>NUCLEOTIDE SEQUENCE</scope>
    <source>
        <strain evidence="3">CBS 342.82</strain>
    </source>
</reference>
<feature type="transmembrane region" description="Helical" evidence="1">
    <location>
        <begin position="103"/>
        <end position="126"/>
    </location>
</feature>
<organism evidence="3">
    <name type="scientific">Dissoconium aciculare CBS 342.82</name>
    <dbReference type="NCBI Taxonomy" id="1314786"/>
    <lineage>
        <taxon>Eukaryota</taxon>
        <taxon>Fungi</taxon>
        <taxon>Dikarya</taxon>
        <taxon>Ascomycota</taxon>
        <taxon>Pezizomycotina</taxon>
        <taxon>Dothideomycetes</taxon>
        <taxon>Dothideomycetidae</taxon>
        <taxon>Mycosphaerellales</taxon>
        <taxon>Dissoconiaceae</taxon>
        <taxon>Dissoconium</taxon>
    </lineage>
</organism>
<reference evidence="3" key="2">
    <citation type="submission" date="2020-04" db="EMBL/GenBank/DDBJ databases">
        <authorList>
            <consortium name="NCBI Genome Project"/>
        </authorList>
    </citation>
    <scope>NUCLEOTIDE SEQUENCE</scope>
    <source>
        <strain evidence="3">CBS 342.82</strain>
    </source>
</reference>
<evidence type="ECO:0000313" key="2">
    <source>
        <dbReference type="Proteomes" id="UP000504637"/>
    </source>
</evidence>
<dbReference type="AlphaFoldDB" id="A0A6J3LZZ5"/>
<keyword evidence="1" id="KW-0472">Membrane</keyword>
<dbReference type="RefSeq" id="XP_033458284.1">
    <property type="nucleotide sequence ID" value="XM_033600109.1"/>
</dbReference>
<evidence type="ECO:0000256" key="1">
    <source>
        <dbReference type="SAM" id="Phobius"/>
    </source>
</evidence>
<keyword evidence="2" id="KW-1185">Reference proteome</keyword>
<gene>
    <name evidence="3" type="ORF">K489DRAFT_270151</name>
</gene>
<proteinExistence type="predicted"/>
<keyword evidence="1" id="KW-1133">Transmembrane helix</keyword>
<protein>
    <submittedName>
        <fullName evidence="3">Uncharacterized protein</fullName>
    </submittedName>
</protein>
<reference evidence="3" key="3">
    <citation type="submission" date="2025-08" db="UniProtKB">
        <authorList>
            <consortium name="RefSeq"/>
        </authorList>
    </citation>
    <scope>IDENTIFICATION</scope>
    <source>
        <strain evidence="3">CBS 342.82</strain>
    </source>
</reference>
<accession>A0A6J3LZZ5</accession>
<evidence type="ECO:0000313" key="3">
    <source>
        <dbReference type="RefSeq" id="XP_033458284.1"/>
    </source>
</evidence>